<keyword evidence="3" id="KW-1185">Reference proteome</keyword>
<keyword evidence="1" id="KW-0812">Transmembrane</keyword>
<dbReference type="EMBL" id="BMAT01011623">
    <property type="protein sequence ID" value="GFR76085.1"/>
    <property type="molecule type" value="Genomic_DNA"/>
</dbReference>
<name>A0AAV4FV01_9GAST</name>
<keyword evidence="1" id="KW-1133">Transmembrane helix</keyword>
<feature type="transmembrane region" description="Helical" evidence="1">
    <location>
        <begin position="97"/>
        <end position="121"/>
    </location>
</feature>
<feature type="transmembrane region" description="Helical" evidence="1">
    <location>
        <begin position="133"/>
        <end position="153"/>
    </location>
</feature>
<dbReference type="PANTHER" id="PTHR11360:SF284">
    <property type="entry name" value="EG:103B4.3 PROTEIN-RELATED"/>
    <property type="match status" value="1"/>
</dbReference>
<evidence type="ECO:0000256" key="1">
    <source>
        <dbReference type="SAM" id="Phobius"/>
    </source>
</evidence>
<dbReference type="InterPro" id="IPR011701">
    <property type="entry name" value="MFS"/>
</dbReference>
<feature type="transmembrane region" description="Helical" evidence="1">
    <location>
        <begin position="227"/>
        <end position="247"/>
    </location>
</feature>
<dbReference type="GO" id="GO:0008028">
    <property type="term" value="F:monocarboxylic acid transmembrane transporter activity"/>
    <property type="evidence" value="ECO:0007669"/>
    <property type="project" value="TreeGrafter"/>
</dbReference>
<protein>
    <submittedName>
        <fullName evidence="2">Monocarboxylate transporter 4</fullName>
    </submittedName>
</protein>
<dbReference type="Proteomes" id="UP000762676">
    <property type="component" value="Unassembled WGS sequence"/>
</dbReference>
<evidence type="ECO:0000313" key="3">
    <source>
        <dbReference type="Proteomes" id="UP000762676"/>
    </source>
</evidence>
<organism evidence="2 3">
    <name type="scientific">Elysia marginata</name>
    <dbReference type="NCBI Taxonomy" id="1093978"/>
    <lineage>
        <taxon>Eukaryota</taxon>
        <taxon>Metazoa</taxon>
        <taxon>Spiralia</taxon>
        <taxon>Lophotrochozoa</taxon>
        <taxon>Mollusca</taxon>
        <taxon>Gastropoda</taxon>
        <taxon>Heterobranchia</taxon>
        <taxon>Euthyneura</taxon>
        <taxon>Panpulmonata</taxon>
        <taxon>Sacoglossa</taxon>
        <taxon>Placobranchoidea</taxon>
        <taxon>Plakobranchidae</taxon>
        <taxon>Elysia</taxon>
    </lineage>
</organism>
<keyword evidence="1" id="KW-0472">Membrane</keyword>
<proteinExistence type="predicted"/>
<dbReference type="Pfam" id="PF07690">
    <property type="entry name" value="MFS_1"/>
    <property type="match status" value="1"/>
</dbReference>
<gene>
    <name evidence="2" type="ORF">ElyMa_005792300</name>
</gene>
<sequence>MILTELADAADTKSLRSVRLRSSFSISQEAKKEHEETLELIEDNMSSRSSTSDCSVIQAQKDGCWKSTFDILFPRENTQGKKQKAKLFHFELLRDPAFLLFCLSLGMYTATFKSTFIFMPALAEASGLTASQAVLILSIAGGVDTPFRILAGFLLDRPFFRKRRLVFYCCVEFLLAGVCALMPLMAGSFVWLCVLCSLFSMMTGVLASQRSVVCVDLLDVERMPSAFGILLLIQAVGVGSGPILSGMRACLACFEMLSGDLTRLSTWAPV</sequence>
<dbReference type="AlphaFoldDB" id="A0AAV4FV01"/>
<dbReference type="SUPFAM" id="SSF103473">
    <property type="entry name" value="MFS general substrate transporter"/>
    <property type="match status" value="1"/>
</dbReference>
<comment type="caution">
    <text evidence="2">The sequence shown here is derived from an EMBL/GenBank/DDBJ whole genome shotgun (WGS) entry which is preliminary data.</text>
</comment>
<evidence type="ECO:0000313" key="2">
    <source>
        <dbReference type="EMBL" id="GFR76085.1"/>
    </source>
</evidence>
<dbReference type="Gene3D" id="1.20.1250.20">
    <property type="entry name" value="MFS general substrate transporter like domains"/>
    <property type="match status" value="1"/>
</dbReference>
<reference evidence="2 3" key="1">
    <citation type="journal article" date="2021" name="Elife">
        <title>Chloroplast acquisition without the gene transfer in kleptoplastic sea slugs, Plakobranchus ocellatus.</title>
        <authorList>
            <person name="Maeda T."/>
            <person name="Takahashi S."/>
            <person name="Yoshida T."/>
            <person name="Shimamura S."/>
            <person name="Takaki Y."/>
            <person name="Nagai Y."/>
            <person name="Toyoda A."/>
            <person name="Suzuki Y."/>
            <person name="Arimoto A."/>
            <person name="Ishii H."/>
            <person name="Satoh N."/>
            <person name="Nishiyama T."/>
            <person name="Hasebe M."/>
            <person name="Maruyama T."/>
            <person name="Minagawa J."/>
            <person name="Obokata J."/>
            <person name="Shigenobu S."/>
        </authorList>
    </citation>
    <scope>NUCLEOTIDE SEQUENCE [LARGE SCALE GENOMIC DNA]</scope>
</reference>
<dbReference type="PANTHER" id="PTHR11360">
    <property type="entry name" value="MONOCARBOXYLATE TRANSPORTER"/>
    <property type="match status" value="1"/>
</dbReference>
<accession>A0AAV4FV01</accession>
<dbReference type="InterPro" id="IPR050327">
    <property type="entry name" value="Proton-linked_MCT"/>
</dbReference>
<dbReference type="InterPro" id="IPR036259">
    <property type="entry name" value="MFS_trans_sf"/>
</dbReference>